<sequence>MAGSGLLRKKITFSTHRPSLRYTPFFFSFSTLRHLCPHSVPMSVITIVQRAFPFVLPWKRRLSTDKGKEKESDIEIYTSDRDSHEHFHLGTHDADIPAPTSLHCDVSHALHVAVKPGPDQTTSPEDSTSELSETDSDSESQVEHDTRRLSHSSASSARARLARVVSWSSIVRSQCRWTNEQEKQLLMAEKQLARCQKAWSSEQELWLAYIQTLSKEKAAHEGFMLMRTRQQEEERHQFRKAWKRRRSLETTMGTNEDCEMTKSDTNRFIKLRRLQK</sequence>
<dbReference type="EMBL" id="JAPVEA010000008">
    <property type="protein sequence ID" value="KAJ5439602.1"/>
    <property type="molecule type" value="Genomic_DNA"/>
</dbReference>
<feature type="region of interest" description="Disordered" evidence="1">
    <location>
        <begin position="114"/>
        <end position="155"/>
    </location>
</feature>
<feature type="compositionally biased region" description="Low complexity" evidence="1">
    <location>
        <begin position="121"/>
        <end position="131"/>
    </location>
</feature>
<gene>
    <name evidence="2" type="ORF">N7458_010600</name>
</gene>
<reference evidence="2" key="1">
    <citation type="submission" date="2022-12" db="EMBL/GenBank/DDBJ databases">
        <authorList>
            <person name="Petersen C."/>
        </authorList>
    </citation>
    <scope>NUCLEOTIDE SEQUENCE</scope>
    <source>
        <strain evidence="2">IBT 16125</strain>
    </source>
</reference>
<protein>
    <submittedName>
        <fullName evidence="2">Uncharacterized protein</fullName>
    </submittedName>
</protein>
<accession>A0AAD6G0E4</accession>
<dbReference type="AlphaFoldDB" id="A0AAD6G0E4"/>
<proteinExistence type="predicted"/>
<dbReference type="RefSeq" id="XP_056762831.1">
    <property type="nucleotide sequence ID" value="XM_056913982.1"/>
</dbReference>
<comment type="caution">
    <text evidence="2">The sequence shown here is derived from an EMBL/GenBank/DDBJ whole genome shotgun (WGS) entry which is preliminary data.</text>
</comment>
<evidence type="ECO:0000313" key="2">
    <source>
        <dbReference type="EMBL" id="KAJ5439602.1"/>
    </source>
</evidence>
<dbReference type="Proteomes" id="UP001213681">
    <property type="component" value="Unassembled WGS sequence"/>
</dbReference>
<evidence type="ECO:0000313" key="3">
    <source>
        <dbReference type="Proteomes" id="UP001213681"/>
    </source>
</evidence>
<name>A0AAD6G0E4_9EURO</name>
<dbReference type="GeneID" id="81604225"/>
<organism evidence="2 3">
    <name type="scientific">Penicillium daleae</name>
    <dbReference type="NCBI Taxonomy" id="63821"/>
    <lineage>
        <taxon>Eukaryota</taxon>
        <taxon>Fungi</taxon>
        <taxon>Dikarya</taxon>
        <taxon>Ascomycota</taxon>
        <taxon>Pezizomycotina</taxon>
        <taxon>Eurotiomycetes</taxon>
        <taxon>Eurotiomycetidae</taxon>
        <taxon>Eurotiales</taxon>
        <taxon>Aspergillaceae</taxon>
        <taxon>Penicillium</taxon>
    </lineage>
</organism>
<reference evidence="2" key="2">
    <citation type="journal article" date="2023" name="IMA Fungus">
        <title>Comparative genomic study of the Penicillium genus elucidates a diverse pangenome and 15 lateral gene transfer events.</title>
        <authorList>
            <person name="Petersen C."/>
            <person name="Sorensen T."/>
            <person name="Nielsen M.R."/>
            <person name="Sondergaard T.E."/>
            <person name="Sorensen J.L."/>
            <person name="Fitzpatrick D.A."/>
            <person name="Frisvad J.C."/>
            <person name="Nielsen K.L."/>
        </authorList>
    </citation>
    <scope>NUCLEOTIDE SEQUENCE</scope>
    <source>
        <strain evidence="2">IBT 16125</strain>
    </source>
</reference>
<evidence type="ECO:0000256" key="1">
    <source>
        <dbReference type="SAM" id="MobiDB-lite"/>
    </source>
</evidence>
<keyword evidence="3" id="KW-1185">Reference proteome</keyword>